<evidence type="ECO:0000313" key="4">
    <source>
        <dbReference type="Proteomes" id="UP001492380"/>
    </source>
</evidence>
<protein>
    <submittedName>
        <fullName evidence="3">Esterase</fullName>
    </submittedName>
</protein>
<dbReference type="Pfam" id="PF13472">
    <property type="entry name" value="Lipase_GDSL_2"/>
    <property type="match status" value="1"/>
</dbReference>
<dbReference type="InterPro" id="IPR036514">
    <property type="entry name" value="SGNH_hydro_sf"/>
</dbReference>
<dbReference type="Gene3D" id="3.40.50.1110">
    <property type="entry name" value="SGNH hydrolase"/>
    <property type="match status" value="1"/>
</dbReference>
<feature type="signal peptide" evidence="1">
    <location>
        <begin position="1"/>
        <end position="20"/>
    </location>
</feature>
<proteinExistence type="predicted"/>
<dbReference type="InterPro" id="IPR037459">
    <property type="entry name" value="RhgT-like"/>
</dbReference>
<evidence type="ECO:0000259" key="2">
    <source>
        <dbReference type="Pfam" id="PF13472"/>
    </source>
</evidence>
<accession>A0ABR1YUF5</accession>
<name>A0ABR1YUF5_9PEZI</name>
<evidence type="ECO:0000256" key="1">
    <source>
        <dbReference type="SAM" id="SignalP"/>
    </source>
</evidence>
<reference evidence="3 4" key="1">
    <citation type="submission" date="2024-04" db="EMBL/GenBank/DDBJ databases">
        <title>Phyllosticta paracitricarpa is synonymous to the EU quarantine fungus P. citricarpa based on phylogenomic analyses.</title>
        <authorList>
            <consortium name="Lawrence Berkeley National Laboratory"/>
            <person name="Van Ingen-Buijs V.A."/>
            <person name="Van Westerhoven A.C."/>
            <person name="Haridas S."/>
            <person name="Skiadas P."/>
            <person name="Martin F."/>
            <person name="Groenewald J.Z."/>
            <person name="Crous P.W."/>
            <person name="Seidl M.F."/>
        </authorList>
    </citation>
    <scope>NUCLEOTIDE SEQUENCE [LARGE SCALE GENOMIC DNA]</scope>
    <source>
        <strain evidence="3 4">CBS 123374</strain>
    </source>
</reference>
<evidence type="ECO:0000313" key="3">
    <source>
        <dbReference type="EMBL" id="KAK8238621.1"/>
    </source>
</evidence>
<keyword evidence="4" id="KW-1185">Reference proteome</keyword>
<sequence>MRLPLLTPLLTLPILPLTLAAPLTPRASSSSSLPAYFLLAGDSTTATQSDNGGGWGDGFLNTTLQGGAAGKNYGHNGATTVSFREDGDWDEVLGDVKDKKGAYEVWVTVQFGHNDQKEEKGISIDQYKANLKQFAQDVKDAGGNPILVTPLSRRSFSSGKVKEDLAEQRTATLAVASDAGVLALDLNQASVDYLNAIGEDNAHRYNLDSDDDTHLNVAGSVVFGNMVSWLMNKSDQGTELGQWTKPEDKIQTAFEKGTFYYPGESLRRRAFEWIKNLKWFFES</sequence>
<dbReference type="InterPro" id="IPR013830">
    <property type="entry name" value="SGNH_hydro"/>
</dbReference>
<dbReference type="PANTHER" id="PTHR43695:SF2">
    <property type="entry name" value="PUTATIVE (AFU_ORTHOLOGUE AFUA_2G17250)-RELATED"/>
    <property type="match status" value="1"/>
</dbReference>
<dbReference type="EMBL" id="JBBWRZ010000004">
    <property type="protein sequence ID" value="KAK8238621.1"/>
    <property type="molecule type" value="Genomic_DNA"/>
</dbReference>
<dbReference type="Proteomes" id="UP001492380">
    <property type="component" value="Unassembled WGS sequence"/>
</dbReference>
<dbReference type="CDD" id="cd01821">
    <property type="entry name" value="Rhamnogalacturan_acetylesterase_like"/>
    <property type="match status" value="1"/>
</dbReference>
<dbReference type="SUPFAM" id="SSF52266">
    <property type="entry name" value="SGNH hydrolase"/>
    <property type="match status" value="1"/>
</dbReference>
<comment type="caution">
    <text evidence="3">The sequence shown here is derived from an EMBL/GenBank/DDBJ whole genome shotgun (WGS) entry which is preliminary data.</text>
</comment>
<dbReference type="PANTHER" id="PTHR43695">
    <property type="entry name" value="PUTATIVE (AFU_ORTHOLOGUE AFUA_2G17250)-RELATED"/>
    <property type="match status" value="1"/>
</dbReference>
<organism evidence="3 4">
    <name type="scientific">Phyllosticta capitalensis</name>
    <dbReference type="NCBI Taxonomy" id="121624"/>
    <lineage>
        <taxon>Eukaryota</taxon>
        <taxon>Fungi</taxon>
        <taxon>Dikarya</taxon>
        <taxon>Ascomycota</taxon>
        <taxon>Pezizomycotina</taxon>
        <taxon>Dothideomycetes</taxon>
        <taxon>Dothideomycetes incertae sedis</taxon>
        <taxon>Botryosphaeriales</taxon>
        <taxon>Phyllostictaceae</taxon>
        <taxon>Phyllosticta</taxon>
    </lineage>
</organism>
<keyword evidence="1" id="KW-0732">Signal</keyword>
<feature type="chain" id="PRO_5045403841" evidence="1">
    <location>
        <begin position="21"/>
        <end position="283"/>
    </location>
</feature>
<feature type="domain" description="SGNH hydrolase-type esterase" evidence="2">
    <location>
        <begin position="40"/>
        <end position="219"/>
    </location>
</feature>
<gene>
    <name evidence="3" type="ORF">HDK90DRAFT_232241</name>
</gene>